<gene>
    <name evidence="1" type="ORF">A244_38350</name>
</gene>
<sequence>MWRGYLVFGFAFFLVHTRERRIAAGLLEVQAFLAQHPQALPEKAFVVGPAFDVGLVWPKLSCY</sequence>
<accession>S6SJA6</accession>
<protein>
    <submittedName>
        <fullName evidence="1">Uncharacterized protein</fullName>
    </submittedName>
</protein>
<dbReference type="PATRIC" id="fig|1194404.4.peg.7859"/>
<organism evidence="1 2">
    <name type="scientific">Pseudomonas syringae pv. actinidiae ICMP 18807</name>
    <dbReference type="NCBI Taxonomy" id="1194404"/>
    <lineage>
        <taxon>Bacteria</taxon>
        <taxon>Pseudomonadati</taxon>
        <taxon>Pseudomonadota</taxon>
        <taxon>Gammaproteobacteria</taxon>
        <taxon>Pseudomonadales</taxon>
        <taxon>Pseudomonadaceae</taxon>
        <taxon>Pseudomonas</taxon>
        <taxon>Pseudomonas syringae</taxon>
    </lineage>
</organism>
<dbReference type="AlphaFoldDB" id="S6SJA6"/>
<proteinExistence type="predicted"/>
<evidence type="ECO:0000313" key="1">
    <source>
        <dbReference type="EMBL" id="EPN31006.1"/>
    </source>
</evidence>
<name>S6SJA6_PSESF</name>
<comment type="caution">
    <text evidence="1">The sequence shown here is derived from an EMBL/GenBank/DDBJ whole genome shotgun (WGS) entry which is preliminary data.</text>
</comment>
<reference evidence="1 2" key="1">
    <citation type="journal article" date="2013" name="PLoS Pathog.">
        <title>Genomic analysis of the Kiwifruit pathogen Pseudomonas syringae pv. actinidiae provides insight into the origins of an emergent plant disease.</title>
        <authorList>
            <person name="McCann H.C."/>
            <person name="Rikkerink E.H."/>
            <person name="Bertels F."/>
            <person name="Fiers M."/>
            <person name="Lu A."/>
            <person name="Rees-George J."/>
            <person name="Andersen M.T."/>
            <person name="Gleave A.P."/>
            <person name="Haubold B."/>
            <person name="Wohlers M.W."/>
            <person name="Guttman D.S."/>
            <person name="Wang P.W."/>
            <person name="Straub C."/>
            <person name="Vanneste J.L."/>
            <person name="Rainey P.B."/>
            <person name="Templeton M.D."/>
        </authorList>
    </citation>
    <scope>NUCLEOTIDE SEQUENCE [LARGE SCALE GENOMIC DNA]</scope>
    <source>
        <strain evidence="1 2">ICMP 18807</strain>
    </source>
</reference>
<dbReference type="EMBL" id="AOKG01002617">
    <property type="protein sequence ID" value="EPN31006.1"/>
    <property type="molecule type" value="Genomic_DNA"/>
</dbReference>
<evidence type="ECO:0000313" key="2">
    <source>
        <dbReference type="Proteomes" id="UP000015729"/>
    </source>
</evidence>
<dbReference type="Proteomes" id="UP000015729">
    <property type="component" value="Unassembled WGS sequence"/>
</dbReference>